<accession>A0ABS7G5B2</accession>
<evidence type="ECO:0000256" key="1">
    <source>
        <dbReference type="SAM" id="Phobius"/>
    </source>
</evidence>
<protein>
    <submittedName>
        <fullName evidence="4">FecR family protein</fullName>
    </submittedName>
</protein>
<keyword evidence="1" id="KW-0472">Membrane</keyword>
<dbReference type="Proteomes" id="UP000812961">
    <property type="component" value="Unassembled WGS sequence"/>
</dbReference>
<evidence type="ECO:0000313" key="5">
    <source>
        <dbReference type="Proteomes" id="UP000812961"/>
    </source>
</evidence>
<feature type="domain" description="FecR protein" evidence="2">
    <location>
        <begin position="101"/>
        <end position="193"/>
    </location>
</feature>
<feature type="domain" description="Protein FecR C-terminal" evidence="3">
    <location>
        <begin position="213"/>
        <end position="280"/>
    </location>
</feature>
<dbReference type="Gene3D" id="2.60.120.1440">
    <property type="match status" value="1"/>
</dbReference>
<dbReference type="PANTHER" id="PTHR30273:SF2">
    <property type="entry name" value="PROTEIN FECR"/>
    <property type="match status" value="1"/>
</dbReference>
<keyword evidence="1" id="KW-1133">Transmembrane helix</keyword>
<name>A0ABS7G5B2_9BACT</name>
<proteinExistence type="predicted"/>
<dbReference type="Pfam" id="PF04773">
    <property type="entry name" value="FecR"/>
    <property type="match status" value="1"/>
</dbReference>
<dbReference type="EMBL" id="JAICCF010000001">
    <property type="protein sequence ID" value="MBW8682856.1"/>
    <property type="molecule type" value="Genomic_DNA"/>
</dbReference>
<dbReference type="PANTHER" id="PTHR30273">
    <property type="entry name" value="PERIPLASMIC SIGNAL SENSOR AND SIGMA FACTOR ACTIVATOR FECR-RELATED"/>
    <property type="match status" value="1"/>
</dbReference>
<dbReference type="RefSeq" id="WP_220248093.1">
    <property type="nucleotide sequence ID" value="NZ_JAICCF010000001.1"/>
</dbReference>
<reference evidence="4 5" key="1">
    <citation type="submission" date="2021-08" db="EMBL/GenBank/DDBJ databases">
        <title>The genome sequence of Chitinophaga sp. B61.</title>
        <authorList>
            <person name="Zhang X."/>
        </authorList>
    </citation>
    <scope>NUCLEOTIDE SEQUENCE [LARGE SCALE GENOMIC DNA]</scope>
    <source>
        <strain evidence="4 5">B61</strain>
    </source>
</reference>
<evidence type="ECO:0000313" key="4">
    <source>
        <dbReference type="EMBL" id="MBW8682856.1"/>
    </source>
</evidence>
<dbReference type="Pfam" id="PF16344">
    <property type="entry name" value="FecR_C"/>
    <property type="match status" value="1"/>
</dbReference>
<gene>
    <name evidence="4" type="ORF">K1Y79_00800</name>
</gene>
<keyword evidence="5" id="KW-1185">Reference proteome</keyword>
<dbReference type="InterPro" id="IPR012373">
    <property type="entry name" value="Ferrdict_sens_TM"/>
</dbReference>
<feature type="transmembrane region" description="Helical" evidence="1">
    <location>
        <begin position="72"/>
        <end position="93"/>
    </location>
</feature>
<dbReference type="InterPro" id="IPR006860">
    <property type="entry name" value="FecR"/>
</dbReference>
<dbReference type="InterPro" id="IPR032508">
    <property type="entry name" value="FecR_C"/>
</dbReference>
<evidence type="ECO:0000259" key="2">
    <source>
        <dbReference type="Pfam" id="PF04773"/>
    </source>
</evidence>
<organism evidence="4 5">
    <name type="scientific">Chitinophaga rhizophila</name>
    <dbReference type="NCBI Taxonomy" id="2866212"/>
    <lineage>
        <taxon>Bacteria</taxon>
        <taxon>Pseudomonadati</taxon>
        <taxon>Bacteroidota</taxon>
        <taxon>Chitinophagia</taxon>
        <taxon>Chitinophagales</taxon>
        <taxon>Chitinophagaceae</taxon>
        <taxon>Chitinophaga</taxon>
    </lineage>
</organism>
<sequence length="286" mass="32326">MDVEALLLDENYIRYCLGTADAATNQQWKEFKTTHPEHLPVLEEAAVLINGMYQWNAEQQLRQLTRPRKVSLYGWIAAAAAVTILAVAGYRWLRTDRLQPVVTEAGQLKKFFLSDSTLLYLQPGTRIQYLKGSRKVLLEQGTLYCEVKHDTAHPFTIETSTGYTVTDIGTAFHVSSDPVRKITRVNVTEGVVQIGAIELHAGETCLLDHEDVSLENVTVRQLLQSLQESYNVRFVVKNKEIMACKITTSFSKKEPIHNILDNLELVYGIVYTIRQQEIIIDGKGCN</sequence>
<evidence type="ECO:0000259" key="3">
    <source>
        <dbReference type="Pfam" id="PF16344"/>
    </source>
</evidence>
<comment type="caution">
    <text evidence="4">The sequence shown here is derived from an EMBL/GenBank/DDBJ whole genome shotgun (WGS) entry which is preliminary data.</text>
</comment>
<keyword evidence="1" id="KW-0812">Transmembrane</keyword>